<proteinExistence type="evidence at transcript level"/>
<evidence type="ECO:0000313" key="2">
    <source>
        <dbReference type="EMBL" id="JAA93513.1"/>
    </source>
</evidence>
<dbReference type="EMBL" id="GALA01001339">
    <property type="protein sequence ID" value="JAA93513.1"/>
    <property type="molecule type" value="mRNA"/>
</dbReference>
<keyword evidence="1" id="KW-0812">Transmembrane</keyword>
<name>T1E1V4_9DIPT</name>
<dbReference type="AlphaFoldDB" id="T1E1V4"/>
<feature type="non-terminal residue" evidence="2">
    <location>
        <position position="1"/>
    </location>
</feature>
<sequence length="109" mass="12895">IFIFACGFLVSRICFLLLFVFYTTLLYISTLFVNISVARSCRVYLSLCVYIVLFCLWSCTHVCNVFCLHVCLYIFNFVYVRVSVLICFFFFLFFVYISNRVCFACLSYI</sequence>
<feature type="transmembrane region" description="Helical" evidence="1">
    <location>
        <begin position="12"/>
        <end position="37"/>
    </location>
</feature>
<accession>T1E1V4</accession>
<reference evidence="2" key="1">
    <citation type="journal article" date="2013" name="BMC Genomics">
        <title>A deep insight into the sialotranscriptome of the mosquito, Psorophora albipes.</title>
        <authorList>
            <person name="Chagas A.C."/>
            <person name="Calvo E."/>
            <person name="Rios-Velasquez C.M."/>
            <person name="Pessoa F.A."/>
            <person name="Medeiros J.F."/>
            <person name="Ribeiro J.M."/>
        </authorList>
    </citation>
    <scope>NUCLEOTIDE SEQUENCE</scope>
</reference>
<evidence type="ECO:0000256" key="1">
    <source>
        <dbReference type="SAM" id="Phobius"/>
    </source>
</evidence>
<keyword evidence="1" id="KW-0472">Membrane</keyword>
<feature type="transmembrane region" description="Helical" evidence="1">
    <location>
        <begin position="43"/>
        <end position="66"/>
    </location>
</feature>
<keyword evidence="1" id="KW-1133">Transmembrane helix</keyword>
<protein>
    <submittedName>
        <fullName evidence="2">Uncharacterized protein</fullName>
    </submittedName>
</protein>
<feature type="transmembrane region" description="Helical" evidence="1">
    <location>
        <begin position="78"/>
        <end position="97"/>
    </location>
</feature>
<organism evidence="2">
    <name type="scientific">Psorophora albipes</name>
    <dbReference type="NCBI Taxonomy" id="869069"/>
    <lineage>
        <taxon>Eukaryota</taxon>
        <taxon>Metazoa</taxon>
        <taxon>Ecdysozoa</taxon>
        <taxon>Arthropoda</taxon>
        <taxon>Hexapoda</taxon>
        <taxon>Insecta</taxon>
        <taxon>Pterygota</taxon>
        <taxon>Neoptera</taxon>
        <taxon>Endopterygota</taxon>
        <taxon>Diptera</taxon>
        <taxon>Nematocera</taxon>
        <taxon>Culicoidea</taxon>
        <taxon>Culicidae</taxon>
        <taxon>Culicinae</taxon>
        <taxon>Aedini</taxon>
        <taxon>Psorophora</taxon>
    </lineage>
</organism>